<dbReference type="EMBL" id="ML000464">
    <property type="protein sequence ID" value="RKO84128.1"/>
    <property type="molecule type" value="Genomic_DNA"/>
</dbReference>
<name>A0A4P9W0C6_9FUNG</name>
<accession>A0A4P9W0C6</accession>
<evidence type="ECO:0000256" key="1">
    <source>
        <dbReference type="SAM" id="SignalP"/>
    </source>
</evidence>
<dbReference type="Proteomes" id="UP000269721">
    <property type="component" value="Unassembled WGS sequence"/>
</dbReference>
<feature type="signal peptide" evidence="1">
    <location>
        <begin position="1"/>
        <end position="19"/>
    </location>
</feature>
<keyword evidence="3" id="KW-1185">Reference proteome</keyword>
<protein>
    <submittedName>
        <fullName evidence="2">Uncharacterized protein</fullName>
    </submittedName>
</protein>
<keyword evidence="1" id="KW-0732">Signal</keyword>
<proteinExistence type="predicted"/>
<organism evidence="2 3">
    <name type="scientific">Blyttiomyces helicus</name>
    <dbReference type="NCBI Taxonomy" id="388810"/>
    <lineage>
        <taxon>Eukaryota</taxon>
        <taxon>Fungi</taxon>
        <taxon>Fungi incertae sedis</taxon>
        <taxon>Chytridiomycota</taxon>
        <taxon>Chytridiomycota incertae sedis</taxon>
        <taxon>Chytridiomycetes</taxon>
        <taxon>Chytridiomycetes incertae sedis</taxon>
        <taxon>Blyttiomyces</taxon>
    </lineage>
</organism>
<gene>
    <name evidence="2" type="ORF">BDK51DRAFT_34619</name>
</gene>
<reference evidence="3" key="1">
    <citation type="journal article" date="2018" name="Nat. Microbiol.">
        <title>Leveraging single-cell genomics to expand the fungal tree of life.</title>
        <authorList>
            <person name="Ahrendt S.R."/>
            <person name="Quandt C.A."/>
            <person name="Ciobanu D."/>
            <person name="Clum A."/>
            <person name="Salamov A."/>
            <person name="Andreopoulos B."/>
            <person name="Cheng J.F."/>
            <person name="Woyke T."/>
            <person name="Pelin A."/>
            <person name="Henrissat B."/>
            <person name="Reynolds N.K."/>
            <person name="Benny G.L."/>
            <person name="Smith M.E."/>
            <person name="James T.Y."/>
            <person name="Grigoriev I.V."/>
        </authorList>
    </citation>
    <scope>NUCLEOTIDE SEQUENCE [LARGE SCALE GENOMIC DNA]</scope>
</reference>
<evidence type="ECO:0000313" key="2">
    <source>
        <dbReference type="EMBL" id="RKO84128.1"/>
    </source>
</evidence>
<dbReference type="AlphaFoldDB" id="A0A4P9W0C6"/>
<evidence type="ECO:0000313" key="3">
    <source>
        <dbReference type="Proteomes" id="UP000269721"/>
    </source>
</evidence>
<feature type="chain" id="PRO_5020521960" evidence="1">
    <location>
        <begin position="20"/>
        <end position="190"/>
    </location>
</feature>
<sequence length="190" mass="20937">MFSPSISVFSLILFWCCCASSPCRQNSLLLSLSFSNSLSLTLLIVHGGYPERRHASLAPRKTTLCLLDINPAADPLALSQLENQSATSVLVPYPQGWSNPIPKDKGRPANANGCFLLLWLRQPLRIISIGSFLLHLNDSDPEPDPAKEWADGGDCWLKVVYTVRIAQFILVGDLWELDTSASPLRVSSSW</sequence>